<feature type="domain" description="Protein UNC80 C-terminal" evidence="2">
    <location>
        <begin position="1265"/>
        <end position="1376"/>
    </location>
</feature>
<evidence type="ECO:0000313" key="3">
    <source>
        <dbReference type="EMBL" id="KAG1552181.1"/>
    </source>
</evidence>
<feature type="compositionally biased region" description="Basic and acidic residues" evidence="1">
    <location>
        <begin position="1489"/>
        <end position="1500"/>
    </location>
</feature>
<feature type="domain" description="Protein UNC80 C-terminal" evidence="2">
    <location>
        <begin position="1728"/>
        <end position="1825"/>
    </location>
</feature>
<dbReference type="Proteomes" id="UP000717996">
    <property type="component" value="Unassembled WGS sequence"/>
</dbReference>
<dbReference type="InterPro" id="IPR046460">
    <property type="entry name" value="UNC80_C"/>
</dbReference>
<feature type="compositionally biased region" description="Basic and acidic residues" evidence="1">
    <location>
        <begin position="11"/>
        <end position="26"/>
    </location>
</feature>
<name>A0A9P7CGK8_RHIOR</name>
<comment type="caution">
    <text evidence="3">The sequence shown here is derived from an EMBL/GenBank/DDBJ whole genome shotgun (WGS) entry which is preliminary data.</text>
</comment>
<gene>
    <name evidence="3" type="ORF">G6F51_001383</name>
</gene>
<feature type="compositionally biased region" description="Polar residues" evidence="1">
    <location>
        <begin position="2360"/>
        <end position="2398"/>
    </location>
</feature>
<feature type="region of interest" description="Disordered" evidence="1">
    <location>
        <begin position="1803"/>
        <end position="1837"/>
    </location>
</feature>
<dbReference type="Pfam" id="PF20262">
    <property type="entry name" value="UNC80_C"/>
    <property type="match status" value="3"/>
</dbReference>
<feature type="domain" description="Protein UNC80 C-terminal" evidence="2">
    <location>
        <begin position="1505"/>
        <end position="1660"/>
    </location>
</feature>
<feature type="region of interest" description="Disordered" evidence="1">
    <location>
        <begin position="550"/>
        <end position="570"/>
    </location>
</feature>
<dbReference type="GO" id="GO:0034703">
    <property type="term" value="C:cation channel complex"/>
    <property type="evidence" value="ECO:0007669"/>
    <property type="project" value="TreeGrafter"/>
</dbReference>
<dbReference type="GO" id="GO:0055080">
    <property type="term" value="P:monoatomic cation homeostasis"/>
    <property type="evidence" value="ECO:0007669"/>
    <property type="project" value="TreeGrafter"/>
</dbReference>
<dbReference type="PANTHER" id="PTHR31781">
    <property type="entry name" value="UNC80"/>
    <property type="match status" value="1"/>
</dbReference>
<dbReference type="PANTHER" id="PTHR31781:SF1">
    <property type="entry name" value="PROTEIN UNC-80 HOMOLOG"/>
    <property type="match status" value="1"/>
</dbReference>
<feature type="region of interest" description="Disordered" evidence="1">
    <location>
        <begin position="2360"/>
        <end position="2403"/>
    </location>
</feature>
<dbReference type="OrthoDB" id="5584001at2759"/>
<evidence type="ECO:0000256" key="1">
    <source>
        <dbReference type="SAM" id="MobiDB-lite"/>
    </source>
</evidence>
<proteinExistence type="predicted"/>
<dbReference type="InterPro" id="IPR016024">
    <property type="entry name" value="ARM-type_fold"/>
</dbReference>
<feature type="region of interest" description="Disordered" evidence="1">
    <location>
        <begin position="1"/>
        <end position="28"/>
    </location>
</feature>
<organism evidence="3 4">
    <name type="scientific">Rhizopus oryzae</name>
    <name type="common">Mucormycosis agent</name>
    <name type="synonym">Rhizopus arrhizus var. delemar</name>
    <dbReference type="NCBI Taxonomy" id="64495"/>
    <lineage>
        <taxon>Eukaryota</taxon>
        <taxon>Fungi</taxon>
        <taxon>Fungi incertae sedis</taxon>
        <taxon>Mucoromycota</taxon>
        <taxon>Mucoromycotina</taxon>
        <taxon>Mucoromycetes</taxon>
        <taxon>Mucorales</taxon>
        <taxon>Mucorineae</taxon>
        <taxon>Rhizopodaceae</taxon>
        <taxon>Rhizopus</taxon>
    </lineage>
</organism>
<feature type="compositionally biased region" description="Polar residues" evidence="1">
    <location>
        <begin position="1807"/>
        <end position="1827"/>
    </location>
</feature>
<protein>
    <recommendedName>
        <fullName evidence="2">Protein UNC80 C-terminal domain-containing protein</fullName>
    </recommendedName>
</protein>
<reference evidence="3" key="1">
    <citation type="journal article" date="2020" name="Microb. Genom.">
        <title>Genetic diversity of clinical and environmental Mucorales isolates obtained from an investigation of mucormycosis cases among solid organ transplant recipients.</title>
        <authorList>
            <person name="Nguyen M.H."/>
            <person name="Kaul D."/>
            <person name="Muto C."/>
            <person name="Cheng S.J."/>
            <person name="Richter R.A."/>
            <person name="Bruno V.M."/>
            <person name="Liu G."/>
            <person name="Beyhan S."/>
            <person name="Sundermann A.J."/>
            <person name="Mounaud S."/>
            <person name="Pasculle A.W."/>
            <person name="Nierman W.C."/>
            <person name="Driscoll E."/>
            <person name="Cumbie R."/>
            <person name="Clancy C.J."/>
            <person name="Dupont C.L."/>
        </authorList>
    </citation>
    <scope>NUCLEOTIDE SEQUENCE</scope>
    <source>
        <strain evidence="3">GL16</strain>
    </source>
</reference>
<dbReference type="GO" id="GO:0005261">
    <property type="term" value="F:monoatomic cation channel activity"/>
    <property type="evidence" value="ECO:0007669"/>
    <property type="project" value="TreeGrafter"/>
</dbReference>
<evidence type="ECO:0000259" key="2">
    <source>
        <dbReference type="Pfam" id="PF20262"/>
    </source>
</evidence>
<dbReference type="EMBL" id="JAANIT010000102">
    <property type="protein sequence ID" value="KAG1552181.1"/>
    <property type="molecule type" value="Genomic_DNA"/>
</dbReference>
<accession>A0A9P7CGK8</accession>
<sequence length="2493" mass="281197">MSQEDQNDLVKNYKEESSQDATLDKQYKKKTKHFSAWDKLRENVSEYSSDTLYHATSDPSRPNMSKMSSPMHKKQMYNPFLRNQHTTTAENPLHDKINLTNTTLVAAQAAGMSSFVRNFKSKVGAGRHNGAIYATSTAVQQDIYRLERDLEKLLSHMNNRSQNASFTESESSNHNTVYSSDSLALNNFSVKSASKKTIFHRHSQAVLDPSTQHNEKHLDVTRISANITSIMDIVNKHKSATRLPFTSEILAVLSIPFDRKPQKTEDCTQALDAFDHIRSRFTLLESSEHFEQVLFCCSILGSSGIDLKEKILDILKKLVEPCFTYPNYLPSTPTAFHALAYALATSFAKQTQNIELQEKKTTYDLVRSGMLSLLDNLANGKLISVQGDQWITYFHTTQAASASLAKICMVESLCKCLMVSICRQTSFHERNAELFLNNLIQKDQDIPTLLELLQRYWTEPDTEILPAYFKSLGLLTELASEISLALSIEKLKSSAIPLLFNFILEKSAPSNVYNYLNQAISGKIQKSVIFNIITMLLCFLSVDLLTAPSRSAPSSNTPRTPPNLTPQSSLNDMFISSPVLDDSGSEAPHIVVSPEEAFLSQLLETAKAYLIEMWNYGYKSHICKCIEIMLQDTSENQLAHTYQNLLFHIDIAIGEEIAKVTIPILFKRILDTSPAPTPDFCSMLYQLSQRFRPLFYKPVVSCVASNDNDKVASLLKLMTSLRQYLSGVQFWMQDAEMINVLLLSDVGPKKLQRETSSLQQNHTSSTNLLTWGSTTLGQCIIATELVWVLKELREKQKDPDRNMEEDEVAKKFLIDLERRLALFLTAKEKKVLVPLPLRIILCNLFADARFFCYTTHRPGWLTCTINWATQPRTNDIGSQAISETFLDENLSETGFCSNDMSLPVLNANHIEEALIMFQRMQNTYLDVVEYFRDESSTSHGDSHGTRQAASSLLFSNTQMTENLKYGRRHLAETMYPINQSSSVALNLNPPEFDHLENNEGESNSIMLDLAKHKFDGIEEINQDPFGSVFSLLAAVYSTLSSHELGRLLKPLWKTYMDDKKAASFTPAAFLLMECGEKIPKLTTEMFSQALQSKDPSSRLIAIQKILSLTGFRLNILNQSYIQISSRNKPFRGDGGAFATPFLPTDLGSNEFSLDEPRWMSKLKNTSNLPIELKRQIQELGWNEDDNAEEQEAFKKALTPLGLLPSLFLKDDNEDTNDADNPNIVVIRERGKIVDISKIITRRKRTATVHSFTAMFLTTVDLLMDDFAGVNNVLRELIEQFLKDDPALFLRAFLNNLGKHKADSLKDTLTRIRYIISMQRKLPPGLTHILFNYLAGMLKWIVRENQPDGLKFMTLVHPILAELTLSTNDLSVRDLRKNKIEHLLVSTGKFWFTHEQPADMFPRYLSSEQHSFAVLNIPQQIFFVACLRISHIQFLINYLARFPREVYAVKKTLQDYEPMPVPGSKWETRQLMEKAYYPDLSRRKNRQSNHKQEPLDTEDSQQHFDKEMLSLMRARIWLRFIDVLLNGLNKNYNDHNELERILQGVNTIMIEHSHDFGIIGQILILYTRMVTKFKRLFKSNRGYIIFLPALFKVFCESEDNPQITSAITFAWCRFYAVHEEAFVFQMLGALVPNILMIYGQSDEVGHWMIENLFKLMQAMDNPPHLGSAPDTLGLQLQVELDDHERSIQDRIDTASSQVSSALSVSIFKPLARGVTAPISQMEISTYNNRPFKLEDFIKLFLTVIAYDPGSLRAEQFVKVFTFLIPFFLEQSHLKSMMHEGVSALVNVFVKFSKSVKSVVTTNSHTTSGEYQGISSSDSRLPGSNNAANTGPKAESAQNAYGKQWQQNDRFTIKQEFITLVHKYMKHGGTLSEVSHEKMAQIIRIVLRDYRNIKGLTVKTDWIKDYLVVSMYSMVDTRNYTKSLKKVLSEIYAQYRVQWKTVDASDLYEGLAIMLEQGQGKAIMMNDLAGLVKEKFVSFGLTMATLTDWQNNTKGQVKFCNSLVRLIIAILENSSQDVFAEIERQVPSVGLIGRVVIPLCLQYNLQWEYSTVGISSTSELNSANNWTRLLNFIAGVCSHTSLLKSKSSGFSLSQFTTAMGQTNIEDEVDMSDFPEAKDGKQTPQSVAVLFSLSLIAIKIILIRSHNTFNDLKGSWSQIAFFIRNTLVFGQTLKLLKAKVGRSDSYNLASPSDVLSPGMPSPSFFSPLGLSSPGASPYLSSNNPSLSPDLRANFSSNAPLGTGTIYDFTTWRFLEFVVCFRTPLFVLLKDFIHEKLGQMGPNVGSYRNSLYSPRTSFNFPQNENTRWKSWGAEHSSVNTSGDGQSNANASAHSIVIPKLNIEDTGGVDAETLPTFGLGLHKSNSSASPGHVSHSPTGYSETDSSSPRSPTTNPFYKQQQHMSPGADVSKENNLHLLQAETITSVVNVQVAVGFKPALPWITMDSRDRSKPWNKKEAVARIANEWQLLLQLSTETDPLVNKANNNGSSANISASPLV</sequence>
<feature type="region of interest" description="Disordered" evidence="1">
    <location>
        <begin position="1481"/>
        <end position="1500"/>
    </location>
</feature>
<dbReference type="SUPFAM" id="SSF48371">
    <property type="entry name" value="ARM repeat"/>
    <property type="match status" value="1"/>
</dbReference>
<evidence type="ECO:0000313" key="4">
    <source>
        <dbReference type="Proteomes" id="UP000717996"/>
    </source>
</evidence>